<protein>
    <submittedName>
        <fullName evidence="1">Uncharacterized protein</fullName>
    </submittedName>
</protein>
<reference evidence="1" key="2">
    <citation type="submission" date="2025-09" db="UniProtKB">
        <authorList>
            <consortium name="Ensembl"/>
        </authorList>
    </citation>
    <scope>IDENTIFICATION</scope>
</reference>
<keyword evidence="2" id="KW-1185">Reference proteome</keyword>
<reference evidence="1" key="1">
    <citation type="submission" date="2025-08" db="UniProtKB">
        <authorList>
            <consortium name="Ensembl"/>
        </authorList>
    </citation>
    <scope>IDENTIFICATION</scope>
</reference>
<dbReference type="PANTHER" id="PTHR14663:SF2">
    <property type="entry name" value="METHYLTRANSFERASE NSUN7-RELATED"/>
    <property type="match status" value="1"/>
</dbReference>
<name>A0A8C9FU16_PAVCR</name>
<evidence type="ECO:0000313" key="1">
    <source>
        <dbReference type="Ensembl" id="ENSPSTP00000020020.1"/>
    </source>
</evidence>
<dbReference type="AlphaFoldDB" id="A0A8C9FU16"/>
<evidence type="ECO:0000313" key="2">
    <source>
        <dbReference type="Proteomes" id="UP000694428"/>
    </source>
</evidence>
<proteinExistence type="predicted"/>
<dbReference type="Proteomes" id="UP000694428">
    <property type="component" value="Unplaced"/>
</dbReference>
<dbReference type="InterPro" id="IPR042620">
    <property type="entry name" value="NSUN7"/>
</dbReference>
<dbReference type="Ensembl" id="ENSPSTT00000020982.1">
    <property type="protein sequence ID" value="ENSPSTP00000020020.1"/>
    <property type="gene ID" value="ENSPSTG00000014502.1"/>
</dbReference>
<accession>A0A8C9FU16</accession>
<dbReference type="PANTHER" id="PTHR14663">
    <property type="entry name" value="METHYLTRANSFERASE NSUN7-RELATED"/>
    <property type="match status" value="1"/>
</dbReference>
<organism evidence="1 2">
    <name type="scientific">Pavo cristatus</name>
    <name type="common">Indian peafowl</name>
    <name type="synonym">Blue peafowl</name>
    <dbReference type="NCBI Taxonomy" id="9049"/>
    <lineage>
        <taxon>Eukaryota</taxon>
        <taxon>Metazoa</taxon>
        <taxon>Chordata</taxon>
        <taxon>Craniata</taxon>
        <taxon>Vertebrata</taxon>
        <taxon>Euteleostomi</taxon>
        <taxon>Archelosauria</taxon>
        <taxon>Archosauria</taxon>
        <taxon>Dinosauria</taxon>
        <taxon>Saurischia</taxon>
        <taxon>Theropoda</taxon>
        <taxon>Coelurosauria</taxon>
        <taxon>Aves</taxon>
        <taxon>Neognathae</taxon>
        <taxon>Galloanserae</taxon>
        <taxon>Galliformes</taxon>
        <taxon>Phasianidae</taxon>
        <taxon>Phasianinae</taxon>
        <taxon>Pavo</taxon>
    </lineage>
</organism>
<sequence>MLLWLTWVPTSPSPIYIQLLHEDFTEIEPKDPRLQNAKVILLIPQCSGLGFSNPIDFILTEHGGNF</sequence>